<protein>
    <submittedName>
        <fullName evidence="2">Uncharacterized protein</fullName>
    </submittedName>
</protein>
<organism evidence="2 3">
    <name type="scientific">miscellaneous Crenarchaeota group-1 archaeon SG8-32-1</name>
    <dbReference type="NCBI Taxonomy" id="1685124"/>
    <lineage>
        <taxon>Archaea</taxon>
        <taxon>Candidatus Bathyarchaeota</taxon>
        <taxon>MCG-1</taxon>
    </lineage>
</organism>
<evidence type="ECO:0000313" key="2">
    <source>
        <dbReference type="EMBL" id="KON32976.1"/>
    </source>
</evidence>
<accession>A0A0M0BXW0</accession>
<gene>
    <name evidence="2" type="ORF">AC477_02160</name>
</gene>
<sequence>MKNSINRCQRNKLISVVVLPFIIPFWIIGWILYCIGSRIRLQTSTGKNQVLLQKTKHKRNAKQEISEPQMLS</sequence>
<evidence type="ECO:0000256" key="1">
    <source>
        <dbReference type="SAM" id="Phobius"/>
    </source>
</evidence>
<dbReference type="AlphaFoldDB" id="A0A0M0BXW0"/>
<feature type="transmembrane region" description="Helical" evidence="1">
    <location>
        <begin position="12"/>
        <end position="33"/>
    </location>
</feature>
<dbReference type="Proteomes" id="UP000037237">
    <property type="component" value="Unassembled WGS sequence"/>
</dbReference>
<proteinExistence type="predicted"/>
<keyword evidence="1" id="KW-0472">Membrane</keyword>
<name>A0A0M0BXW0_9ARCH</name>
<evidence type="ECO:0000313" key="3">
    <source>
        <dbReference type="Proteomes" id="UP000037237"/>
    </source>
</evidence>
<keyword evidence="1" id="KW-1133">Transmembrane helix</keyword>
<dbReference type="EMBL" id="LFWU01000045">
    <property type="protein sequence ID" value="KON32976.1"/>
    <property type="molecule type" value="Genomic_DNA"/>
</dbReference>
<reference evidence="2 3" key="1">
    <citation type="submission" date="2015-06" db="EMBL/GenBank/DDBJ databases">
        <title>New insights into the roles of widespread benthic archaea in carbon and nitrogen cycling.</title>
        <authorList>
            <person name="Lazar C.S."/>
            <person name="Baker B.J."/>
            <person name="Seitz K.W."/>
            <person name="Hyde A.S."/>
            <person name="Dick G.J."/>
            <person name="Hinrichs K.-U."/>
            <person name="Teske A.P."/>
        </authorList>
    </citation>
    <scope>NUCLEOTIDE SEQUENCE [LARGE SCALE GENOMIC DNA]</scope>
    <source>
        <strain evidence="2">SG8-32-1</strain>
    </source>
</reference>
<comment type="caution">
    <text evidence="2">The sequence shown here is derived from an EMBL/GenBank/DDBJ whole genome shotgun (WGS) entry which is preliminary data.</text>
</comment>
<keyword evidence="1" id="KW-0812">Transmembrane</keyword>